<keyword evidence="2" id="KW-1185">Reference proteome</keyword>
<organism evidence="1 2">
    <name type="scientific">Pedobacter hiemivivus</name>
    <dbReference type="NCBI Taxonomy" id="2530454"/>
    <lineage>
        <taxon>Bacteria</taxon>
        <taxon>Pseudomonadati</taxon>
        <taxon>Bacteroidota</taxon>
        <taxon>Sphingobacteriia</taxon>
        <taxon>Sphingobacteriales</taxon>
        <taxon>Sphingobacteriaceae</taxon>
        <taxon>Pedobacter</taxon>
    </lineage>
</organism>
<protein>
    <submittedName>
        <fullName evidence="1">Uncharacterized protein</fullName>
    </submittedName>
</protein>
<dbReference type="OrthoDB" id="1091354at2"/>
<proteinExistence type="predicted"/>
<reference evidence="1 2" key="1">
    <citation type="submission" date="2019-02" db="EMBL/GenBank/DDBJ databases">
        <title>Pedobacter sp. RP-3-8 sp. nov., isolated from Arctic soil.</title>
        <authorList>
            <person name="Dahal R.H."/>
        </authorList>
    </citation>
    <scope>NUCLEOTIDE SEQUENCE [LARGE SCALE GENOMIC DNA]</scope>
    <source>
        <strain evidence="1 2">RP-3-8</strain>
    </source>
</reference>
<dbReference type="EMBL" id="SJSM01000001">
    <property type="protein sequence ID" value="TCC99540.1"/>
    <property type="molecule type" value="Genomic_DNA"/>
</dbReference>
<dbReference type="Proteomes" id="UP000291117">
    <property type="component" value="Unassembled WGS sequence"/>
</dbReference>
<gene>
    <name evidence="1" type="ORF">EZ444_02365</name>
</gene>
<accession>A0A4R0NG87</accession>
<comment type="caution">
    <text evidence="1">The sequence shown here is derived from an EMBL/GenBank/DDBJ whole genome shotgun (WGS) entry which is preliminary data.</text>
</comment>
<dbReference type="AlphaFoldDB" id="A0A4R0NG87"/>
<dbReference type="RefSeq" id="WP_131606845.1">
    <property type="nucleotide sequence ID" value="NZ_SJSM01000001.1"/>
</dbReference>
<evidence type="ECO:0000313" key="1">
    <source>
        <dbReference type="EMBL" id="TCC99540.1"/>
    </source>
</evidence>
<sequence>MIVEAMTLQEIHNELFTDLPTLNGKMNHCKKDFRRKVLKASRFPYTFTYELNTPIKKNLFIVTLTALTKGNSDKPLLSVYGIYDRPEGKYAAALSVDLITTSIYPPHFFKRYRERIVKDDKLANKQLIRLYFAKSWGFYKVVANKGHEAVYNSFENSTNEEISFIAATDEGYCFGSSFGKINIIKTIISEENLFDDQKELFHKLREDYNNANKDRYGVGFRLINPN</sequence>
<name>A0A4R0NG87_9SPHI</name>
<evidence type="ECO:0000313" key="2">
    <source>
        <dbReference type="Proteomes" id="UP000291117"/>
    </source>
</evidence>